<accession>A0AAN6ETJ0</accession>
<feature type="transmembrane region" description="Helical" evidence="2">
    <location>
        <begin position="33"/>
        <end position="56"/>
    </location>
</feature>
<name>A0AAN6ETJ0_EXODE</name>
<evidence type="ECO:0000313" key="3">
    <source>
        <dbReference type="EMBL" id="KAJ8990889.1"/>
    </source>
</evidence>
<feature type="compositionally biased region" description="Basic residues" evidence="1">
    <location>
        <begin position="188"/>
        <end position="199"/>
    </location>
</feature>
<evidence type="ECO:0000256" key="1">
    <source>
        <dbReference type="SAM" id="MobiDB-lite"/>
    </source>
</evidence>
<reference evidence="3" key="1">
    <citation type="submission" date="2023-01" db="EMBL/GenBank/DDBJ databases">
        <title>Exophiala dermititidis isolated from Cystic Fibrosis Patient.</title>
        <authorList>
            <person name="Kurbessoian T."/>
            <person name="Crocker A."/>
            <person name="Murante D."/>
            <person name="Hogan D.A."/>
            <person name="Stajich J.E."/>
        </authorList>
    </citation>
    <scope>NUCLEOTIDE SEQUENCE</scope>
    <source>
        <strain evidence="3">Ex8</strain>
    </source>
</reference>
<feature type="region of interest" description="Disordered" evidence="1">
    <location>
        <begin position="155"/>
        <end position="226"/>
    </location>
</feature>
<proteinExistence type="predicted"/>
<feature type="compositionally biased region" description="Basic and acidic residues" evidence="1">
    <location>
        <begin position="159"/>
        <end position="177"/>
    </location>
</feature>
<dbReference type="EMBL" id="JAJGCB010000009">
    <property type="protein sequence ID" value="KAJ8990889.1"/>
    <property type="molecule type" value="Genomic_DNA"/>
</dbReference>
<protein>
    <submittedName>
        <fullName evidence="3">Uncharacterized protein</fullName>
    </submittedName>
</protein>
<sequence length="226" mass="25319">MAPFRVLGSLATAHSFGISTRTLQPRAFTSKSLTTAIVILAIFSAILFASILFVLVKFWKQVAAKRLASRSTAEVSKDVGATIQRKPSDWARKDSNILWSMYIEEDDLKSQFSMPPKSRLFSIGSVSTDHGRCPLDRRDSNADALSKNRDAMADEAEAEKEGEKPVNSDTLRSRAVYEQETTPTKTVPRTRSRSQPFHHRQSDSLEHIAKRKQSVPEQYAMQEGQC</sequence>
<dbReference type="Proteomes" id="UP001161757">
    <property type="component" value="Unassembled WGS sequence"/>
</dbReference>
<keyword evidence="2" id="KW-0812">Transmembrane</keyword>
<evidence type="ECO:0000313" key="4">
    <source>
        <dbReference type="Proteomes" id="UP001161757"/>
    </source>
</evidence>
<keyword evidence="2" id="KW-1133">Transmembrane helix</keyword>
<keyword evidence="2" id="KW-0472">Membrane</keyword>
<comment type="caution">
    <text evidence="3">The sequence shown here is derived from an EMBL/GenBank/DDBJ whole genome shotgun (WGS) entry which is preliminary data.</text>
</comment>
<organism evidence="3 4">
    <name type="scientific">Exophiala dermatitidis</name>
    <name type="common">Black yeast-like fungus</name>
    <name type="synonym">Wangiella dermatitidis</name>
    <dbReference type="NCBI Taxonomy" id="5970"/>
    <lineage>
        <taxon>Eukaryota</taxon>
        <taxon>Fungi</taxon>
        <taxon>Dikarya</taxon>
        <taxon>Ascomycota</taxon>
        <taxon>Pezizomycotina</taxon>
        <taxon>Eurotiomycetes</taxon>
        <taxon>Chaetothyriomycetidae</taxon>
        <taxon>Chaetothyriales</taxon>
        <taxon>Herpotrichiellaceae</taxon>
        <taxon>Exophiala</taxon>
    </lineage>
</organism>
<evidence type="ECO:0000256" key="2">
    <source>
        <dbReference type="SAM" id="Phobius"/>
    </source>
</evidence>
<dbReference type="AlphaFoldDB" id="A0AAN6ETJ0"/>
<gene>
    <name evidence="3" type="ORF">HRR80_004952</name>
</gene>